<accession>A0ABQ0K263</accession>
<organism evidence="1 2">
    <name type="scientific">Candidatus Brocadia sinica JPN1</name>
    <dbReference type="NCBI Taxonomy" id="1197129"/>
    <lineage>
        <taxon>Bacteria</taxon>
        <taxon>Pseudomonadati</taxon>
        <taxon>Planctomycetota</taxon>
        <taxon>Candidatus Brocadiia</taxon>
        <taxon>Candidatus Brocadiales</taxon>
        <taxon>Candidatus Brocadiaceae</taxon>
        <taxon>Candidatus Brocadia</taxon>
    </lineage>
</organism>
<name>A0ABQ0K263_9BACT</name>
<sequence>MTLDRKNFKRYFTFILAAPVLLMVLQQTSLFGGVKPGTYKVNISADTIEIGEDTWVFSENGNFESEGLNIESEWENTGNDTFEIKADKKEISDIINVNLLLIGLLPSDYSLNIKTVDISGTSKGNTIKGKIKINSSIKVKNPIKITFKTNGSADFKGEWIQP</sequence>
<reference evidence="2" key="1">
    <citation type="journal article" date="2015" name="Genome Announc.">
        <title>Draft Genome Sequence of an Anaerobic Ammonium-Oxidizing Bacterium, "Candidatus Brocadia sinica".</title>
        <authorList>
            <person name="Oshiki M."/>
            <person name="Shinyako-Hata K."/>
            <person name="Satoh H."/>
            <person name="Okabe S."/>
        </authorList>
    </citation>
    <scope>NUCLEOTIDE SEQUENCE [LARGE SCALE GENOMIC DNA]</scope>
    <source>
        <strain evidence="2">JPN1</strain>
    </source>
</reference>
<dbReference type="Proteomes" id="UP000032309">
    <property type="component" value="Unassembled WGS sequence"/>
</dbReference>
<keyword evidence="2" id="KW-1185">Reference proteome</keyword>
<comment type="caution">
    <text evidence="1">The sequence shown here is derived from an EMBL/GenBank/DDBJ whole genome shotgun (WGS) entry which is preliminary data.</text>
</comment>
<evidence type="ECO:0000313" key="2">
    <source>
        <dbReference type="Proteomes" id="UP000032309"/>
    </source>
</evidence>
<dbReference type="RefSeq" id="WP_052565250.1">
    <property type="nucleotide sequence ID" value="NZ_BAFN01000001.1"/>
</dbReference>
<protein>
    <submittedName>
        <fullName evidence="1">Uncharacterized protein</fullName>
    </submittedName>
</protein>
<proteinExistence type="predicted"/>
<evidence type="ECO:0000313" key="1">
    <source>
        <dbReference type="EMBL" id="GAN35194.1"/>
    </source>
</evidence>
<dbReference type="EMBL" id="BAFN01000001">
    <property type="protein sequence ID" value="GAN35194.1"/>
    <property type="molecule type" value="Genomic_DNA"/>
</dbReference>
<gene>
    <name evidence="1" type="ORF">BROSI_A3742</name>
</gene>